<dbReference type="Pfam" id="PF00144">
    <property type="entry name" value="Beta-lactamase"/>
    <property type="match status" value="1"/>
</dbReference>
<evidence type="ECO:0000313" key="3">
    <source>
        <dbReference type="Proteomes" id="UP000217221"/>
    </source>
</evidence>
<sequence>MSKLIRVLRNIVIGLVVFYLALFGLTKAIRYPEPIAAIKLGLAPASKTPDLMPGHWIKSQANPSMAWSVANSENPTVVTWDGEKISFDEFLSKTKTNAFIIIRNGEITFEKYLNGKSKESRLPSYSAAKTMTSIMIGQLITQGKLKESDTFVSILPEFKNGTSFDAVTIQHLLDMQSGIGVSDNYPTGPSGWGVAIAQMYASTDLNWFLKNNRKMAQEPGTHPEYRSVDTQLLGLVIHKLTGMKVADYFSENVWKPIGAEYDAYWNVDHVGGQEKTFCCFNAAARDYARVGQMLLNPAGIKIDNKEIISPMWMKRLTNPVTTLDHNWGYSAQVWHPFPGTTMLLGLHGQYVYTDPNYQVVIVKLSDEPTDNGDFEELTAAVLKEISEQN</sequence>
<dbReference type="EMBL" id="CP016782">
    <property type="protein sequence ID" value="ASY27484.1"/>
    <property type="molecule type" value="Genomic_DNA"/>
</dbReference>
<dbReference type="AlphaFoldDB" id="A0A249LEX4"/>
<dbReference type="OrthoDB" id="9814204at2"/>
<evidence type="ECO:0000259" key="1">
    <source>
        <dbReference type="Pfam" id="PF00144"/>
    </source>
</evidence>
<dbReference type="InterPro" id="IPR012338">
    <property type="entry name" value="Beta-lactam/transpept-like"/>
</dbReference>
<dbReference type="RefSeq" id="WP_095697778.1">
    <property type="nucleotide sequence ID" value="NZ_CP016782.1"/>
</dbReference>
<gene>
    <name evidence="2" type="ORF">PHILAsVB114_02240</name>
</gene>
<proteinExistence type="predicted"/>
<feature type="domain" description="Beta-lactamase-related" evidence="1">
    <location>
        <begin position="98"/>
        <end position="382"/>
    </location>
</feature>
<keyword evidence="3" id="KW-1185">Reference proteome</keyword>
<reference evidence="2 3" key="1">
    <citation type="submission" date="2016-07" db="EMBL/GenBank/DDBJ databases">
        <title>High microdiversification within the ubiquitous acI lineage of Actinobacteria.</title>
        <authorList>
            <person name="Neuenschwander S.M."/>
            <person name="Salcher M."/>
            <person name="Ghai R."/>
            <person name="Pernthaler J."/>
        </authorList>
    </citation>
    <scope>NUCLEOTIDE SEQUENCE [LARGE SCALE GENOMIC DNA]</scope>
    <source>
        <strain evidence="2">MMS-VB-114</strain>
    </source>
</reference>
<organism evidence="2 3">
    <name type="scientific">Candidatus Planktophila limnetica</name>
    <dbReference type="NCBI Taxonomy" id="573600"/>
    <lineage>
        <taxon>Bacteria</taxon>
        <taxon>Bacillati</taxon>
        <taxon>Actinomycetota</taxon>
        <taxon>Actinomycetes</taxon>
        <taxon>Candidatus Nanopelagicales</taxon>
        <taxon>Candidatus Nanopelagicaceae</taxon>
        <taxon>Candidatus Planktophila</taxon>
    </lineage>
</organism>
<dbReference type="InterPro" id="IPR050789">
    <property type="entry name" value="Diverse_Enzym_Activities"/>
</dbReference>
<dbReference type="SUPFAM" id="SSF56601">
    <property type="entry name" value="beta-lactamase/transpeptidase-like"/>
    <property type="match status" value="1"/>
</dbReference>
<protein>
    <submittedName>
        <fullName evidence="2">Penicillin-binding protein</fullName>
    </submittedName>
</protein>
<dbReference type="Proteomes" id="UP000217221">
    <property type="component" value="Chromosome"/>
</dbReference>
<dbReference type="PANTHER" id="PTHR43283:SF14">
    <property type="entry name" value="BLL8153 PROTEIN"/>
    <property type="match status" value="1"/>
</dbReference>
<dbReference type="InterPro" id="IPR001466">
    <property type="entry name" value="Beta-lactam-related"/>
</dbReference>
<dbReference type="Gene3D" id="3.40.710.10">
    <property type="entry name" value="DD-peptidase/beta-lactamase superfamily"/>
    <property type="match status" value="1"/>
</dbReference>
<evidence type="ECO:0000313" key="2">
    <source>
        <dbReference type="EMBL" id="ASY27484.1"/>
    </source>
</evidence>
<dbReference type="KEGG" id="plim:PHILAsVB114_02240"/>
<accession>A0A249LEX4</accession>
<name>A0A249LEX4_9ACTN</name>
<dbReference type="PANTHER" id="PTHR43283">
    <property type="entry name" value="BETA-LACTAMASE-RELATED"/>
    <property type="match status" value="1"/>
</dbReference>